<dbReference type="PANTHER" id="PTHR47765:SF3">
    <property type="entry name" value="3'-5' EXONUCLEASE DOMAIN-CONTAINING PROTEIN"/>
    <property type="match status" value="1"/>
</dbReference>
<sequence length="240" mass="27673">MNKNLSWMNKLNFVNTQNLVNEMKVDIEKRSEGPDAVTVAFDAEWSAYETGPPASLLQISLQDVSYIVDVDVLPRDVVRPFVEMIFSHHKIHKLGFHYEEDLYKLLKADSLKGCSALNRPENISCILRLVIALIDESVKRENAVEILKEFEVNNIGSPRNEIDRRRSHTRSLSSLCESLLGLPLDKREQLFVWTRRPLRALQLRYAAMDAFCLRLFHDRCKKWAEKLGMTIQEITSISKG</sequence>
<evidence type="ECO:0000313" key="1">
    <source>
        <dbReference type="EnsemblMetazoa" id="PPA33971.1"/>
    </source>
</evidence>
<evidence type="ECO:0000313" key="2">
    <source>
        <dbReference type="Proteomes" id="UP000005239"/>
    </source>
</evidence>
<dbReference type="SUPFAM" id="SSF53098">
    <property type="entry name" value="Ribonuclease H-like"/>
    <property type="match status" value="1"/>
</dbReference>
<dbReference type="InterPro" id="IPR052408">
    <property type="entry name" value="Exonuclease_MUT-7-like"/>
</dbReference>
<dbReference type="AlphaFoldDB" id="A0A2A6CZ86"/>
<reference evidence="1" key="2">
    <citation type="submission" date="2022-06" db="UniProtKB">
        <authorList>
            <consortium name="EnsemblMetazoa"/>
        </authorList>
    </citation>
    <scope>IDENTIFICATION</scope>
    <source>
        <strain evidence="1">PS312</strain>
    </source>
</reference>
<dbReference type="EnsemblMetazoa" id="PPA33971.1">
    <property type="protein sequence ID" value="PPA33971.1"/>
    <property type="gene ID" value="WBGene00272340"/>
</dbReference>
<dbReference type="GO" id="GO:0003676">
    <property type="term" value="F:nucleic acid binding"/>
    <property type="evidence" value="ECO:0007669"/>
    <property type="project" value="InterPro"/>
</dbReference>
<dbReference type="PANTHER" id="PTHR47765">
    <property type="entry name" value="3'-5' EXONUCLEASE DOMAIN-CONTAINING PROTEIN"/>
    <property type="match status" value="1"/>
</dbReference>
<protein>
    <submittedName>
        <fullName evidence="1">3'-5' exonuclease domain-containing protein</fullName>
    </submittedName>
</protein>
<keyword evidence="2" id="KW-1185">Reference proteome</keyword>
<gene>
    <name evidence="1" type="primary">WBGene00272340</name>
</gene>
<reference evidence="2" key="1">
    <citation type="journal article" date="2008" name="Nat. Genet.">
        <title>The Pristionchus pacificus genome provides a unique perspective on nematode lifestyle and parasitism.</title>
        <authorList>
            <person name="Dieterich C."/>
            <person name="Clifton S.W."/>
            <person name="Schuster L.N."/>
            <person name="Chinwalla A."/>
            <person name="Delehaunty K."/>
            <person name="Dinkelacker I."/>
            <person name="Fulton L."/>
            <person name="Fulton R."/>
            <person name="Godfrey J."/>
            <person name="Minx P."/>
            <person name="Mitreva M."/>
            <person name="Roeseler W."/>
            <person name="Tian H."/>
            <person name="Witte H."/>
            <person name="Yang S.P."/>
            <person name="Wilson R.K."/>
            <person name="Sommer R.J."/>
        </authorList>
    </citation>
    <scope>NUCLEOTIDE SEQUENCE [LARGE SCALE GENOMIC DNA]</scope>
    <source>
        <strain evidence="2">PS312</strain>
    </source>
</reference>
<accession>A0A2A6CZ86</accession>
<dbReference type="Pfam" id="PF01612">
    <property type="entry name" value="DNA_pol_A_exo1"/>
    <property type="match status" value="1"/>
</dbReference>
<dbReference type="InterPro" id="IPR002562">
    <property type="entry name" value="3'-5'_exonuclease_dom"/>
</dbReference>
<dbReference type="Proteomes" id="UP000005239">
    <property type="component" value="Unassembled WGS sequence"/>
</dbReference>
<dbReference type="OrthoDB" id="18193at2759"/>
<dbReference type="Gene3D" id="3.30.420.10">
    <property type="entry name" value="Ribonuclease H-like superfamily/Ribonuclease H"/>
    <property type="match status" value="1"/>
</dbReference>
<name>A0A2A6CZ86_PRIPA</name>
<dbReference type="GO" id="GO:0008408">
    <property type="term" value="F:3'-5' exonuclease activity"/>
    <property type="evidence" value="ECO:0007669"/>
    <property type="project" value="InterPro"/>
</dbReference>
<dbReference type="InterPro" id="IPR036397">
    <property type="entry name" value="RNaseH_sf"/>
</dbReference>
<accession>A0A8R1UK50</accession>
<organism evidence="1 2">
    <name type="scientific">Pristionchus pacificus</name>
    <name type="common">Parasitic nematode worm</name>
    <dbReference type="NCBI Taxonomy" id="54126"/>
    <lineage>
        <taxon>Eukaryota</taxon>
        <taxon>Metazoa</taxon>
        <taxon>Ecdysozoa</taxon>
        <taxon>Nematoda</taxon>
        <taxon>Chromadorea</taxon>
        <taxon>Rhabditida</taxon>
        <taxon>Rhabditina</taxon>
        <taxon>Diplogasteromorpha</taxon>
        <taxon>Diplogasteroidea</taxon>
        <taxon>Neodiplogasteridae</taxon>
        <taxon>Pristionchus</taxon>
    </lineage>
</organism>
<dbReference type="InterPro" id="IPR012337">
    <property type="entry name" value="RNaseH-like_sf"/>
</dbReference>
<proteinExistence type="predicted"/>
<dbReference type="GO" id="GO:0006139">
    <property type="term" value="P:nucleobase-containing compound metabolic process"/>
    <property type="evidence" value="ECO:0007669"/>
    <property type="project" value="InterPro"/>
</dbReference>